<dbReference type="InterPro" id="IPR050615">
    <property type="entry name" value="ATP-dep_DNA_Helicase"/>
</dbReference>
<dbReference type="RefSeq" id="WP_071244398.1">
    <property type="nucleotide sequence ID" value="NZ_CBTJ020000102.1"/>
</dbReference>
<dbReference type="GO" id="GO:0005524">
    <property type="term" value="F:ATP binding"/>
    <property type="evidence" value="ECO:0007669"/>
    <property type="project" value="UniProtKB-KW"/>
</dbReference>
<dbReference type="InterPro" id="IPR006935">
    <property type="entry name" value="Helicase/UvrB_N"/>
</dbReference>
<dbReference type="PROSITE" id="PS51192">
    <property type="entry name" value="HELICASE_ATP_BIND_1"/>
    <property type="match status" value="1"/>
</dbReference>
<keyword evidence="2" id="KW-0378">Hydrolase</keyword>
<comment type="caution">
    <text evidence="8">The sequence shown here is derived from an EMBL/GenBank/DDBJ whole genome shotgun (WGS) entry which is preliminary data.</text>
</comment>
<evidence type="ECO:0000259" key="6">
    <source>
        <dbReference type="PROSITE" id="PS51192"/>
    </source>
</evidence>
<evidence type="ECO:0000313" key="9">
    <source>
        <dbReference type="Proteomes" id="UP000035760"/>
    </source>
</evidence>
<dbReference type="PROSITE" id="PS51194">
    <property type="entry name" value="HELICASE_CTER"/>
    <property type="match status" value="1"/>
</dbReference>
<dbReference type="Pfam" id="PF04851">
    <property type="entry name" value="ResIII"/>
    <property type="match status" value="1"/>
</dbReference>
<evidence type="ECO:0000259" key="7">
    <source>
        <dbReference type="PROSITE" id="PS51194"/>
    </source>
</evidence>
<dbReference type="Gene3D" id="6.10.140.1180">
    <property type="match status" value="1"/>
</dbReference>
<evidence type="ECO:0000256" key="5">
    <source>
        <dbReference type="SAM" id="MobiDB-lite"/>
    </source>
</evidence>
<keyword evidence="1" id="KW-0547">Nucleotide-binding</keyword>
<evidence type="ECO:0000256" key="3">
    <source>
        <dbReference type="ARBA" id="ARBA00022806"/>
    </source>
</evidence>
<dbReference type="InterPro" id="IPR040699">
    <property type="entry name" value="XPB_DRD"/>
</dbReference>
<dbReference type="GO" id="GO:0004386">
    <property type="term" value="F:helicase activity"/>
    <property type="evidence" value="ECO:0007669"/>
    <property type="project" value="UniProtKB-KW"/>
</dbReference>
<dbReference type="PANTHER" id="PTHR11274">
    <property type="entry name" value="RAD25/XP-B DNA REPAIR HELICASE"/>
    <property type="match status" value="1"/>
</dbReference>
<dbReference type="Gene3D" id="3.40.1170.30">
    <property type="match status" value="1"/>
</dbReference>
<keyword evidence="3 8" id="KW-0347">Helicase</keyword>
<sequence length="508" mass="56682">MTNRTKDTAGLYRTGREDGERQLRFDRGTLLLEGVAELPTGLDDWFCYDPRVDAYRAPASCYNAIIGPLKGELARNKAPRYQRRELSCALEMVPYPHQREALAAWQAAKGRGVVVLPTGAGKTLVGLLALCWARRDGLILVPTLDLMQQWYALLRAAFPDQEIGLLGGGYHEPQPLTIATYDSAARHIERLGDRFGLLIFDEAHHLPSEFYRAIAEFSLAPYRLGLTATPERGDGRDADLPTLVGPIIYRKRPEQLAGDVLADFQVRPVHVDLSPAERLAYSQALEERNSFLQANRLSLSTLEGWNRFVMLSARSVEGRRAMRAHRDARRIAHATPGKLRALGMIFANHAGNKTVIFTEDNATAYEVSQRFLVPCLTHQTPIKERQAFLDGFKTGLYTAIVTSNVLNEGVDVPDASIGVILSGSASAREFVQRLGRILRRGDGKRAILYEVIARETREERVADRRRSPPEASQKAERITATLALFERSPADAERERQGEGGNRPHKPR</sequence>
<organism evidence="8 9">
    <name type="scientific">Candidatus Competibacter denitrificans Run_A_D11</name>
    <dbReference type="NCBI Taxonomy" id="1400863"/>
    <lineage>
        <taxon>Bacteria</taxon>
        <taxon>Pseudomonadati</taxon>
        <taxon>Pseudomonadota</taxon>
        <taxon>Gammaproteobacteria</taxon>
        <taxon>Candidatus Competibacteraceae</taxon>
        <taxon>Candidatus Competibacter</taxon>
    </lineage>
</organism>
<keyword evidence="9" id="KW-1185">Reference proteome</keyword>
<dbReference type="GO" id="GO:0003677">
    <property type="term" value="F:DNA binding"/>
    <property type="evidence" value="ECO:0007669"/>
    <property type="project" value="InterPro"/>
</dbReference>
<feature type="domain" description="Helicase ATP-binding" evidence="6">
    <location>
        <begin position="103"/>
        <end position="248"/>
    </location>
</feature>
<dbReference type="PANTHER" id="PTHR11274:SF0">
    <property type="entry name" value="GENERAL TRANSCRIPTION AND DNA REPAIR FACTOR IIH HELICASE SUBUNIT XPB"/>
    <property type="match status" value="1"/>
</dbReference>
<feature type="compositionally biased region" description="Basic and acidic residues" evidence="5">
    <location>
        <begin position="458"/>
        <end position="477"/>
    </location>
</feature>
<dbReference type="Pfam" id="PF18458">
    <property type="entry name" value="XPB_DRD"/>
    <property type="match status" value="1"/>
</dbReference>
<accession>W6MEA5</accession>
<dbReference type="Proteomes" id="UP000035760">
    <property type="component" value="Unassembled WGS sequence"/>
</dbReference>
<evidence type="ECO:0000256" key="4">
    <source>
        <dbReference type="ARBA" id="ARBA00022840"/>
    </source>
</evidence>
<dbReference type="EMBL" id="CBTJ020000102">
    <property type="protein sequence ID" value="CDI04273.1"/>
    <property type="molecule type" value="Genomic_DNA"/>
</dbReference>
<dbReference type="Gene3D" id="3.40.50.300">
    <property type="entry name" value="P-loop containing nucleotide triphosphate hydrolases"/>
    <property type="match status" value="2"/>
</dbReference>
<feature type="compositionally biased region" description="Basic and acidic residues" evidence="5">
    <location>
        <begin position="488"/>
        <end position="498"/>
    </location>
</feature>
<dbReference type="SMART" id="SM00487">
    <property type="entry name" value="DEXDc"/>
    <property type="match status" value="1"/>
</dbReference>
<name>W6MEA5_9GAMM</name>
<feature type="domain" description="Helicase C-terminal" evidence="7">
    <location>
        <begin position="338"/>
        <end position="476"/>
    </location>
</feature>
<evidence type="ECO:0000256" key="2">
    <source>
        <dbReference type="ARBA" id="ARBA00022801"/>
    </source>
</evidence>
<dbReference type="SMART" id="SM00490">
    <property type="entry name" value="HELICc"/>
    <property type="match status" value="1"/>
</dbReference>
<evidence type="ECO:0000256" key="1">
    <source>
        <dbReference type="ARBA" id="ARBA00022741"/>
    </source>
</evidence>
<evidence type="ECO:0000313" key="8">
    <source>
        <dbReference type="EMBL" id="CDI04273.1"/>
    </source>
</evidence>
<keyword evidence="4" id="KW-0067">ATP-binding</keyword>
<gene>
    <name evidence="8" type="ORF">BN873_90024</name>
</gene>
<dbReference type="InterPro" id="IPR027417">
    <property type="entry name" value="P-loop_NTPase"/>
</dbReference>
<dbReference type="STRING" id="1400863.BN873_90024"/>
<proteinExistence type="predicted"/>
<dbReference type="OrthoDB" id="9803459at2"/>
<dbReference type="AlphaFoldDB" id="W6MEA5"/>
<feature type="region of interest" description="Disordered" evidence="5">
    <location>
        <begin position="458"/>
        <end position="508"/>
    </location>
</feature>
<dbReference type="Pfam" id="PF00271">
    <property type="entry name" value="Helicase_C"/>
    <property type="match status" value="1"/>
</dbReference>
<dbReference type="CDD" id="cd17926">
    <property type="entry name" value="DEXHc_RE"/>
    <property type="match status" value="1"/>
</dbReference>
<reference evidence="8" key="1">
    <citation type="submission" date="2013-07" db="EMBL/GenBank/DDBJ databases">
        <authorList>
            <person name="McIlroy S."/>
        </authorList>
    </citation>
    <scope>NUCLEOTIDE SEQUENCE [LARGE SCALE GENOMIC DNA]</scope>
    <source>
        <strain evidence="8">Run_A_D11</strain>
    </source>
</reference>
<dbReference type="InterPro" id="IPR014001">
    <property type="entry name" value="Helicase_ATP-bd"/>
</dbReference>
<dbReference type="GO" id="GO:0016787">
    <property type="term" value="F:hydrolase activity"/>
    <property type="evidence" value="ECO:0007669"/>
    <property type="project" value="UniProtKB-KW"/>
</dbReference>
<protein>
    <submittedName>
        <fullName evidence="8">Bifunctional protein: Helicase Type III restriction enzyme/ DEAD/DEAH box helicase</fullName>
    </submittedName>
</protein>
<reference evidence="8" key="2">
    <citation type="submission" date="2014-03" db="EMBL/GenBank/DDBJ databases">
        <title>Candidatus Competibacter-lineage genomes retrieved from metagenomes reveal functional metabolic diversity.</title>
        <authorList>
            <person name="McIlroy S.J."/>
            <person name="Albertsen M."/>
            <person name="Andresen E.K."/>
            <person name="Saunders A.M."/>
            <person name="Kristiansen R."/>
            <person name="Stokholm-Bjerregaard M."/>
            <person name="Nielsen K.L."/>
            <person name="Nielsen P.H."/>
        </authorList>
    </citation>
    <scope>NUCLEOTIDE SEQUENCE</scope>
    <source>
        <strain evidence="8">Run_A_D11</strain>
    </source>
</reference>
<dbReference type="InterPro" id="IPR001650">
    <property type="entry name" value="Helicase_C-like"/>
</dbReference>
<dbReference type="SUPFAM" id="SSF52540">
    <property type="entry name" value="P-loop containing nucleoside triphosphate hydrolases"/>
    <property type="match status" value="2"/>
</dbReference>